<evidence type="ECO:0000256" key="3">
    <source>
        <dbReference type="ARBA" id="ARBA00023235"/>
    </source>
</evidence>
<comment type="catalytic activity">
    <reaction evidence="4">
        <text>D-glyceraldehyde 3-phosphate = dihydroxyacetone phosphate</text>
        <dbReference type="Rhea" id="RHEA:18585"/>
        <dbReference type="ChEBI" id="CHEBI:57642"/>
        <dbReference type="ChEBI" id="CHEBI:59776"/>
        <dbReference type="EC" id="5.3.1.1"/>
    </reaction>
</comment>
<comment type="subcellular location">
    <subcellularLocation>
        <location evidence="4">Cytoplasm</location>
    </subcellularLocation>
</comment>
<evidence type="ECO:0000313" key="6">
    <source>
        <dbReference type="Proteomes" id="UP000199206"/>
    </source>
</evidence>
<dbReference type="EMBL" id="FOCF01000016">
    <property type="protein sequence ID" value="SEN84416.1"/>
    <property type="molecule type" value="Genomic_DNA"/>
</dbReference>
<protein>
    <recommendedName>
        <fullName evidence="4">Triosephosphate isomerase</fullName>
        <ecNumber evidence="4">5.3.1.1</ecNumber>
    </recommendedName>
</protein>
<reference evidence="6" key="1">
    <citation type="submission" date="2016-10" db="EMBL/GenBank/DDBJ databases">
        <authorList>
            <person name="Varghese N."/>
            <person name="Submissions S."/>
        </authorList>
    </citation>
    <scope>NUCLEOTIDE SEQUENCE [LARGE SCALE GENOMIC DNA]</scope>
    <source>
        <strain evidence="6">S6-262</strain>
    </source>
</reference>
<dbReference type="RefSeq" id="WP_093667171.1">
    <property type="nucleotide sequence ID" value="NZ_FOCF01000016.1"/>
</dbReference>
<organism evidence="5 6">
    <name type="scientific">Sphingomonas gellani</name>
    <dbReference type="NCBI Taxonomy" id="1166340"/>
    <lineage>
        <taxon>Bacteria</taxon>
        <taxon>Pseudomonadati</taxon>
        <taxon>Pseudomonadota</taxon>
        <taxon>Alphaproteobacteria</taxon>
        <taxon>Sphingomonadales</taxon>
        <taxon>Sphingomonadaceae</taxon>
        <taxon>Sphingomonas</taxon>
    </lineage>
</organism>
<evidence type="ECO:0000256" key="1">
    <source>
        <dbReference type="ARBA" id="ARBA00000148"/>
    </source>
</evidence>
<keyword evidence="4" id="KW-0963">Cytoplasm</keyword>
<comment type="pathway">
    <text evidence="4">Carbohydrate degradation; glycolysis; D-glyceraldehyde 3-phosphate from glycerone phosphate: step 1/1.</text>
</comment>
<dbReference type="SUPFAM" id="SSF51351">
    <property type="entry name" value="Triosephosphate isomerase (TIM)"/>
    <property type="match status" value="1"/>
</dbReference>
<dbReference type="UniPathway" id="UPA00109">
    <property type="reaction ID" value="UER00189"/>
</dbReference>
<dbReference type="PANTHER" id="PTHR21139">
    <property type="entry name" value="TRIOSEPHOSPHATE ISOMERASE"/>
    <property type="match status" value="1"/>
</dbReference>
<dbReference type="Pfam" id="PF00121">
    <property type="entry name" value="TIM"/>
    <property type="match status" value="1"/>
</dbReference>
<dbReference type="InterPro" id="IPR013785">
    <property type="entry name" value="Aldolase_TIM"/>
</dbReference>
<dbReference type="Gene3D" id="3.20.20.70">
    <property type="entry name" value="Aldolase class I"/>
    <property type="match status" value="1"/>
</dbReference>
<dbReference type="NCBIfam" id="TIGR00419">
    <property type="entry name" value="tim"/>
    <property type="match status" value="1"/>
</dbReference>
<comment type="subunit">
    <text evidence="4">Homodimer.</text>
</comment>
<keyword evidence="3 4" id="KW-0413">Isomerase</keyword>
<dbReference type="InterPro" id="IPR035990">
    <property type="entry name" value="TIM_sf"/>
</dbReference>
<keyword evidence="4" id="KW-0312">Gluconeogenesis</keyword>
<dbReference type="GO" id="GO:0019563">
    <property type="term" value="P:glycerol catabolic process"/>
    <property type="evidence" value="ECO:0007669"/>
    <property type="project" value="TreeGrafter"/>
</dbReference>
<dbReference type="CDD" id="cd00311">
    <property type="entry name" value="TIM"/>
    <property type="match status" value="1"/>
</dbReference>
<dbReference type="InterPro" id="IPR000652">
    <property type="entry name" value="Triosephosphate_isomerase"/>
</dbReference>
<proteinExistence type="inferred from homology"/>
<accession>A0A1H8JVU8</accession>
<gene>
    <name evidence="5" type="ORF">SAMN05192583_3693</name>
</gene>
<comment type="catalytic activity">
    <reaction evidence="1">
        <text>L-erythrulose 1-phosphate = D-erythrulose 4-phosphate</text>
        <dbReference type="Rhea" id="RHEA:49588"/>
        <dbReference type="ChEBI" id="CHEBI:58002"/>
        <dbReference type="ChEBI" id="CHEBI:90796"/>
        <dbReference type="EC" id="5.3.1.33"/>
    </reaction>
</comment>
<sequence length="248" mass="25459">MEKRALILGNWKMNGSRAKLEELATIARHAAVGRDVEVGMALPATLIAAVAGTDSIAIGAQDLHFADAGAHTGSLSGALLREAGARFTLIGHSERRTYDGDTDVMVAAKIKAAWRHNLRAVVCVGESTEQRAAGLGEASVIDQLAAIPSPLVGDVVIAYEPVWCIGADAAATPADIGAMLRTIRTALQDRFGDEGEGIPLLYGGAVDPANAAAILGMAEVDGVLAGRASLDAAAFLRLIEACPIASAA</sequence>
<dbReference type="Proteomes" id="UP000199206">
    <property type="component" value="Unassembled WGS sequence"/>
</dbReference>
<dbReference type="GO" id="GO:0046166">
    <property type="term" value="P:glyceraldehyde-3-phosphate biosynthetic process"/>
    <property type="evidence" value="ECO:0007669"/>
    <property type="project" value="TreeGrafter"/>
</dbReference>
<evidence type="ECO:0000256" key="4">
    <source>
        <dbReference type="RuleBase" id="RU363013"/>
    </source>
</evidence>
<dbReference type="GO" id="GO:0006096">
    <property type="term" value="P:glycolytic process"/>
    <property type="evidence" value="ECO:0007669"/>
    <property type="project" value="UniProtKB-UniRule"/>
</dbReference>
<dbReference type="PROSITE" id="PS51440">
    <property type="entry name" value="TIM_2"/>
    <property type="match status" value="1"/>
</dbReference>
<keyword evidence="4" id="KW-0324">Glycolysis</keyword>
<dbReference type="STRING" id="1166340.SAMN05192583_3693"/>
<dbReference type="PANTHER" id="PTHR21139:SF42">
    <property type="entry name" value="TRIOSEPHOSPHATE ISOMERASE"/>
    <property type="match status" value="1"/>
</dbReference>
<dbReference type="GO" id="GO:0004807">
    <property type="term" value="F:triose-phosphate isomerase activity"/>
    <property type="evidence" value="ECO:0007669"/>
    <property type="project" value="UniProtKB-UniRule"/>
</dbReference>
<name>A0A1H8JVU8_9SPHN</name>
<dbReference type="UniPathway" id="UPA00138"/>
<dbReference type="OrthoDB" id="9809429at2"/>
<keyword evidence="6" id="KW-1185">Reference proteome</keyword>
<evidence type="ECO:0000256" key="2">
    <source>
        <dbReference type="ARBA" id="ARBA00007422"/>
    </source>
</evidence>
<dbReference type="GO" id="GO:0005829">
    <property type="term" value="C:cytosol"/>
    <property type="evidence" value="ECO:0007669"/>
    <property type="project" value="TreeGrafter"/>
</dbReference>
<dbReference type="GO" id="GO:0006094">
    <property type="term" value="P:gluconeogenesis"/>
    <property type="evidence" value="ECO:0007669"/>
    <property type="project" value="UniProtKB-UniPathway"/>
</dbReference>
<dbReference type="AlphaFoldDB" id="A0A1H8JVU8"/>
<dbReference type="EC" id="5.3.1.1" evidence="4"/>
<evidence type="ECO:0000313" key="5">
    <source>
        <dbReference type="EMBL" id="SEN84416.1"/>
    </source>
</evidence>
<comment type="pathway">
    <text evidence="4">Carbohydrate biosynthesis; gluconeogenesis.</text>
</comment>
<comment type="similarity">
    <text evidence="2 4">Belongs to the triosephosphate isomerase family.</text>
</comment>